<dbReference type="STRING" id="796925.A0A137PH48"/>
<sequence length="344" mass="39173">MKDFVQLLSYFTSQDLKLNLELLTDGVHIPQATEEFDTFSLQGTITLNSNATRLIKGVTIQFRGFIDRLKMNNCQNEKASIIENQLSLLNHPAQIPQGPSKFAFELALPRSLPPSVNSEFFKLNYQLTATVETESNKLTQTIPVKVFNPYLIPRNGALSNTFNHSGTADNQIDYAVEFPTRFIENKENSQFSILLKPKSNIIIDFVSACVFQKVIVFTRQNLSTEELPQTITLSQYTHHIENKKRQPEYEIKFKLPISGNRPQKFILPSVDSSHFDIQHTIKITIKYQLEENPFAQSYQFEVPIAISTEESSISAELPNYLQINNGPHCFHNAELPPNYTSLTV</sequence>
<dbReference type="InterPro" id="IPR014756">
    <property type="entry name" value="Ig_E-set"/>
</dbReference>
<dbReference type="Gene3D" id="2.60.40.640">
    <property type="match status" value="1"/>
</dbReference>
<protein>
    <recommendedName>
        <fullName evidence="1">Arrestin C-terminal-like domain-containing protein</fullName>
    </recommendedName>
</protein>
<dbReference type="SUPFAM" id="SSF81296">
    <property type="entry name" value="E set domains"/>
    <property type="match status" value="1"/>
</dbReference>
<keyword evidence="3" id="KW-1185">Reference proteome</keyword>
<name>A0A137PH48_CONC2</name>
<dbReference type="Proteomes" id="UP000070444">
    <property type="component" value="Unassembled WGS sequence"/>
</dbReference>
<feature type="domain" description="Arrestin C-terminal-like" evidence="1">
    <location>
        <begin position="43"/>
        <end position="148"/>
    </location>
</feature>
<evidence type="ECO:0000313" key="3">
    <source>
        <dbReference type="Proteomes" id="UP000070444"/>
    </source>
</evidence>
<proteinExistence type="predicted"/>
<gene>
    <name evidence="2" type="ORF">CONCODRAFT_67647</name>
</gene>
<dbReference type="InterPro" id="IPR014752">
    <property type="entry name" value="Arrestin-like_C"/>
</dbReference>
<accession>A0A137PH48</accession>
<evidence type="ECO:0000313" key="2">
    <source>
        <dbReference type="EMBL" id="KXN74327.1"/>
    </source>
</evidence>
<evidence type="ECO:0000259" key="1">
    <source>
        <dbReference type="Pfam" id="PF02752"/>
    </source>
</evidence>
<dbReference type="AlphaFoldDB" id="A0A137PH48"/>
<organism evidence="2 3">
    <name type="scientific">Conidiobolus coronatus (strain ATCC 28846 / CBS 209.66 / NRRL 28638)</name>
    <name type="common">Delacroixia coronata</name>
    <dbReference type="NCBI Taxonomy" id="796925"/>
    <lineage>
        <taxon>Eukaryota</taxon>
        <taxon>Fungi</taxon>
        <taxon>Fungi incertae sedis</taxon>
        <taxon>Zoopagomycota</taxon>
        <taxon>Entomophthoromycotina</taxon>
        <taxon>Entomophthoromycetes</taxon>
        <taxon>Entomophthorales</taxon>
        <taxon>Ancylistaceae</taxon>
        <taxon>Conidiobolus</taxon>
    </lineage>
</organism>
<reference evidence="2 3" key="1">
    <citation type="journal article" date="2015" name="Genome Biol. Evol.">
        <title>Phylogenomic analyses indicate that early fungi evolved digesting cell walls of algal ancestors of land plants.</title>
        <authorList>
            <person name="Chang Y."/>
            <person name="Wang S."/>
            <person name="Sekimoto S."/>
            <person name="Aerts A.L."/>
            <person name="Choi C."/>
            <person name="Clum A."/>
            <person name="LaButti K.M."/>
            <person name="Lindquist E.A."/>
            <person name="Yee Ngan C."/>
            <person name="Ohm R.A."/>
            <person name="Salamov A.A."/>
            <person name="Grigoriev I.V."/>
            <person name="Spatafora J.W."/>
            <person name="Berbee M.L."/>
        </authorList>
    </citation>
    <scope>NUCLEOTIDE SEQUENCE [LARGE SCALE GENOMIC DNA]</scope>
    <source>
        <strain evidence="2 3">NRRL 28638</strain>
    </source>
</reference>
<dbReference type="InterPro" id="IPR011022">
    <property type="entry name" value="Arrestin_C-like"/>
</dbReference>
<dbReference type="Pfam" id="PF02752">
    <property type="entry name" value="Arrestin_C"/>
    <property type="match status" value="1"/>
</dbReference>
<dbReference type="EMBL" id="KQ964425">
    <property type="protein sequence ID" value="KXN74327.1"/>
    <property type="molecule type" value="Genomic_DNA"/>
</dbReference>
<dbReference type="OrthoDB" id="2333384at2759"/>